<dbReference type="KEGG" id="nft:FBF37_03920"/>
<keyword evidence="3" id="KW-1185">Reference proteome</keyword>
<dbReference type="GO" id="GO:0016757">
    <property type="term" value="F:glycosyltransferase activity"/>
    <property type="evidence" value="ECO:0007669"/>
    <property type="project" value="InterPro"/>
</dbReference>
<dbReference type="AlphaFoldDB" id="A0A4P9A407"/>
<protein>
    <submittedName>
        <fullName evidence="2">Glycosyltransferase family 4 protein</fullName>
    </submittedName>
</protein>
<gene>
    <name evidence="2" type="ORF">FBF37_03920</name>
</gene>
<accession>A0A4P9A407</accession>
<evidence type="ECO:0000259" key="1">
    <source>
        <dbReference type="Pfam" id="PF00534"/>
    </source>
</evidence>
<dbReference type="PANTHER" id="PTHR12526:SF584">
    <property type="entry name" value="GLYCOSYLTRANSFERASE"/>
    <property type="match status" value="1"/>
</dbReference>
<proteinExistence type="predicted"/>
<keyword evidence="2" id="KW-0808">Transferase</keyword>
<dbReference type="PANTHER" id="PTHR12526">
    <property type="entry name" value="GLYCOSYLTRANSFERASE"/>
    <property type="match status" value="1"/>
</dbReference>
<evidence type="ECO:0000313" key="2">
    <source>
        <dbReference type="EMBL" id="QCT42573.1"/>
    </source>
</evidence>
<evidence type="ECO:0000313" key="3">
    <source>
        <dbReference type="Proteomes" id="UP000310639"/>
    </source>
</evidence>
<dbReference type="EMBL" id="CP040004">
    <property type="protein sequence ID" value="QCT42573.1"/>
    <property type="molecule type" value="Genomic_DNA"/>
</dbReference>
<dbReference type="SUPFAM" id="SSF53756">
    <property type="entry name" value="UDP-Glycosyltransferase/glycogen phosphorylase"/>
    <property type="match status" value="1"/>
</dbReference>
<feature type="domain" description="Glycosyl transferase family 1" evidence="1">
    <location>
        <begin position="207"/>
        <end position="343"/>
    </location>
</feature>
<name>A0A4P9A407_9BACT</name>
<reference evidence="2 3" key="1">
    <citation type="submission" date="2019-04" db="EMBL/GenBank/DDBJ databases">
        <title>Saccharibacteria TM7 genomes.</title>
        <authorList>
            <person name="Bor B."/>
            <person name="He X."/>
            <person name="Chen T."/>
            <person name="Dewhirst F.E."/>
        </authorList>
    </citation>
    <scope>NUCLEOTIDE SEQUENCE [LARGE SCALE GENOMIC DNA]</scope>
    <source>
        <strain evidence="2 3">BB001</strain>
    </source>
</reference>
<organism evidence="2 3">
    <name type="scientific">Candidatus Nanosynbacter featherlites</name>
    <dbReference type="NCBI Taxonomy" id="2572088"/>
    <lineage>
        <taxon>Bacteria</taxon>
        <taxon>Candidatus Saccharimonadota</taxon>
        <taxon>Candidatus Saccharimonadia</taxon>
        <taxon>Candidatus Nanosynbacterales</taxon>
        <taxon>Candidatus Nanosynbacteraceae</taxon>
        <taxon>Candidatus Nanosynbacter</taxon>
    </lineage>
</organism>
<dbReference type="Proteomes" id="UP000310639">
    <property type="component" value="Chromosome"/>
</dbReference>
<dbReference type="InterPro" id="IPR001296">
    <property type="entry name" value="Glyco_trans_1"/>
</dbReference>
<dbReference type="Pfam" id="PF00534">
    <property type="entry name" value="Glycos_transf_1"/>
    <property type="match status" value="1"/>
</dbReference>
<sequence>MASEGQEAPRVAIVCDWLTTYGGAEKVVKSIHELFPDAPIFTSQYSRKQINWFDDCQVHVGWVNIFPARLRKILAVPRALYFNHLHRKLRHYDIIITVCTAESKGIKLHPHQTGICYLQGPPTQYFWGMYDDYVKNPGFGKLNFIVRFFFKLLVGPLRKIDWKFAQRPTVLVANSSYSAAETEKYYNRSAQVLFPPVEVDKFTVDSAAISKEEFFITTSRQVNWKRLDIAIQACLLSGKRLVLVGDGAEHSSLQQLAGDSPLIRFIPRIDNPEELNTLVSQAKGFIFPSIEPFGIAPIEALSAGVPVIALKQGGALDYIHEGENGIFFDEQTVESLAAAMQRFDGMTFDKQQVSASAKAFSDVRFKQELQRIVDDATSN</sequence>
<dbReference type="OrthoDB" id="9801609at2"/>
<dbReference type="RefSeq" id="WP_138079668.1">
    <property type="nucleotide sequence ID" value="NZ_CP040004.1"/>
</dbReference>
<dbReference type="Gene3D" id="3.40.50.2000">
    <property type="entry name" value="Glycogen Phosphorylase B"/>
    <property type="match status" value="2"/>
</dbReference>